<feature type="domain" description="Phosphoribosyl-AMP cyclohydrolase" evidence="16">
    <location>
        <begin position="34"/>
        <end position="107"/>
    </location>
</feature>
<dbReference type="NCBIfam" id="NF000768">
    <property type="entry name" value="PRK00051.1"/>
    <property type="match status" value="1"/>
</dbReference>
<evidence type="ECO:0000256" key="11">
    <source>
        <dbReference type="ARBA" id="ARBA00022801"/>
    </source>
</evidence>
<dbReference type="GO" id="GO:0000105">
    <property type="term" value="P:L-histidine biosynthetic process"/>
    <property type="evidence" value="ECO:0007669"/>
    <property type="project" value="UniProtKB-UniRule"/>
</dbReference>
<comment type="subcellular location">
    <subcellularLocation>
        <location evidence="3 15">Cytoplasm</location>
    </subcellularLocation>
</comment>
<dbReference type="STRING" id="634436.SAMN05216361_2443"/>
<feature type="region of interest" description="Phosphoribosyl-AMP cyclohydrolase" evidence="15">
    <location>
        <begin position="1"/>
        <end position="116"/>
    </location>
</feature>
<dbReference type="Proteomes" id="UP000184520">
    <property type="component" value="Unassembled WGS sequence"/>
</dbReference>
<dbReference type="Pfam" id="PF01502">
    <property type="entry name" value="PRA-CH"/>
    <property type="match status" value="1"/>
</dbReference>
<dbReference type="HAMAP" id="MF_01020">
    <property type="entry name" value="HisE"/>
    <property type="match status" value="1"/>
</dbReference>
<keyword evidence="14 15" id="KW-0511">Multifunctional enzyme</keyword>
<dbReference type="Pfam" id="PF01503">
    <property type="entry name" value="PRA-PH"/>
    <property type="match status" value="1"/>
</dbReference>
<name>A0A1M5KB54_9ALTE</name>
<dbReference type="NCBIfam" id="NF002747">
    <property type="entry name" value="PRK02759.1"/>
    <property type="match status" value="1"/>
</dbReference>
<keyword evidence="13 15" id="KW-0368">Histidine biosynthesis</keyword>
<dbReference type="InterPro" id="IPR008179">
    <property type="entry name" value="HisE"/>
</dbReference>
<dbReference type="FunFam" id="3.10.20.810:FF:000001">
    <property type="entry name" value="Histidine biosynthesis bifunctional protein HisIE"/>
    <property type="match status" value="1"/>
</dbReference>
<comment type="catalytic activity">
    <reaction evidence="2 15">
        <text>1-(5-phospho-beta-D-ribosyl)-ATP + H2O = 1-(5-phospho-beta-D-ribosyl)-5'-AMP + diphosphate + H(+)</text>
        <dbReference type="Rhea" id="RHEA:22828"/>
        <dbReference type="ChEBI" id="CHEBI:15377"/>
        <dbReference type="ChEBI" id="CHEBI:15378"/>
        <dbReference type="ChEBI" id="CHEBI:33019"/>
        <dbReference type="ChEBI" id="CHEBI:59457"/>
        <dbReference type="ChEBI" id="CHEBI:73183"/>
        <dbReference type="EC" id="3.6.1.31"/>
    </reaction>
</comment>
<evidence type="ECO:0000256" key="5">
    <source>
        <dbReference type="ARBA" id="ARBA00005204"/>
    </source>
</evidence>
<proteinExistence type="inferred from homology"/>
<dbReference type="UniPathway" id="UPA00031">
    <property type="reaction ID" value="UER00007"/>
</dbReference>
<dbReference type="InterPro" id="IPR038019">
    <property type="entry name" value="PRib_AMP_CycHydrolase_sf"/>
</dbReference>
<feature type="region of interest" description="Phosphoribosyl-ATP pyrophosphohydrolase" evidence="15">
    <location>
        <begin position="117"/>
        <end position="206"/>
    </location>
</feature>
<dbReference type="RefSeq" id="WP_073322707.1">
    <property type="nucleotide sequence ID" value="NZ_FQWD01000003.1"/>
</dbReference>
<dbReference type="NCBIfam" id="TIGR03188">
    <property type="entry name" value="histidine_hisI"/>
    <property type="match status" value="1"/>
</dbReference>
<evidence type="ECO:0000313" key="18">
    <source>
        <dbReference type="Proteomes" id="UP000184520"/>
    </source>
</evidence>
<organism evidence="17 18">
    <name type="scientific">Marisediminitalea aggregata</name>
    <dbReference type="NCBI Taxonomy" id="634436"/>
    <lineage>
        <taxon>Bacteria</taxon>
        <taxon>Pseudomonadati</taxon>
        <taxon>Pseudomonadota</taxon>
        <taxon>Gammaproteobacteria</taxon>
        <taxon>Alteromonadales</taxon>
        <taxon>Alteromonadaceae</taxon>
        <taxon>Marisediminitalea</taxon>
    </lineage>
</organism>
<dbReference type="EC" id="3.6.1.31" evidence="15"/>
<keyword evidence="9 15" id="KW-0028">Amino-acid biosynthesis</keyword>
<dbReference type="Gene3D" id="1.10.287.1080">
    <property type="entry name" value="MazG-like"/>
    <property type="match status" value="1"/>
</dbReference>
<dbReference type="CDD" id="cd11534">
    <property type="entry name" value="NTP-PPase_HisIE_like"/>
    <property type="match status" value="1"/>
</dbReference>
<dbReference type="InterPro" id="IPR021130">
    <property type="entry name" value="PRib-ATP_PPHydrolase-like"/>
</dbReference>
<dbReference type="GO" id="GO:0004636">
    <property type="term" value="F:phosphoribosyl-ATP diphosphatase activity"/>
    <property type="evidence" value="ECO:0007669"/>
    <property type="project" value="UniProtKB-UniRule"/>
</dbReference>
<dbReference type="FunFam" id="1.10.287.1080:FF:000002">
    <property type="entry name" value="Histidine biosynthesis bifunctional protein HisIE"/>
    <property type="match status" value="1"/>
</dbReference>
<evidence type="ECO:0000256" key="1">
    <source>
        <dbReference type="ARBA" id="ARBA00000024"/>
    </source>
</evidence>
<evidence type="ECO:0000256" key="7">
    <source>
        <dbReference type="ARBA" id="ARBA00008299"/>
    </source>
</evidence>
<keyword evidence="10 15" id="KW-0547">Nucleotide-binding</keyword>
<dbReference type="GO" id="GO:0005737">
    <property type="term" value="C:cytoplasm"/>
    <property type="evidence" value="ECO:0007669"/>
    <property type="project" value="UniProtKB-SubCell"/>
</dbReference>
<evidence type="ECO:0000256" key="8">
    <source>
        <dbReference type="ARBA" id="ARBA00022490"/>
    </source>
</evidence>
<dbReference type="Gene3D" id="3.10.20.810">
    <property type="entry name" value="Phosphoribosyl-AMP cyclohydrolase"/>
    <property type="match status" value="1"/>
</dbReference>
<keyword evidence="11 15" id="KW-0378">Hydrolase</keyword>
<evidence type="ECO:0000256" key="14">
    <source>
        <dbReference type="ARBA" id="ARBA00023268"/>
    </source>
</evidence>
<keyword evidence="12 15" id="KW-0067">ATP-binding</keyword>
<comment type="similarity">
    <text evidence="7 15">In the N-terminal section; belongs to the PRA-CH family.</text>
</comment>
<gene>
    <name evidence="15" type="primary">hisI</name>
    <name evidence="15" type="synonym">hisIE</name>
    <name evidence="17" type="ORF">SAMN05216361_2443</name>
</gene>
<dbReference type="OrthoDB" id="9795769at2"/>
<comment type="similarity">
    <text evidence="6 15">In the C-terminal section; belongs to the PRA-PH family.</text>
</comment>
<dbReference type="SUPFAM" id="SSF141734">
    <property type="entry name" value="HisI-like"/>
    <property type="match status" value="1"/>
</dbReference>
<protein>
    <recommendedName>
        <fullName evidence="15">Histidine biosynthesis bifunctional protein HisIE</fullName>
    </recommendedName>
    <domain>
        <recommendedName>
            <fullName evidence="15">Phosphoribosyl-AMP cyclohydrolase</fullName>
            <shortName evidence="15">PRA-CH</shortName>
            <ecNumber evidence="15">3.5.4.19</ecNumber>
        </recommendedName>
    </domain>
    <domain>
        <recommendedName>
            <fullName evidence="15">Phosphoribosyl-ATP pyrophosphatase</fullName>
            <shortName evidence="15">PRA-PH</shortName>
            <ecNumber evidence="15">3.6.1.31</ecNumber>
        </recommendedName>
    </domain>
</protein>
<sequence>MKVTQQTLAQLAWDKMDNLLPAIVQDAVTGKVLMQGYMNQDALTTTLESGKVTFFSRSKQRLWQKGETSGNTLDLVSISADCDADSLLVLANPNGPTCHTGAESCWFNGDVADYTFIGDLERILAKRKNADPDSSYTARLYSKGVKRIAQKVGEEGVETALAATVMDTEELKNEAADLLYHLTVLLQACDMSMSDAISILRERHKA</sequence>
<comment type="pathway">
    <text evidence="5 15">Amino-acid biosynthesis; L-histidine biosynthesis; L-histidine from 5-phospho-alpha-D-ribose 1-diphosphate: step 2/9.</text>
</comment>
<keyword evidence="8 15" id="KW-0963">Cytoplasm</keyword>
<reference evidence="18" key="1">
    <citation type="submission" date="2016-11" db="EMBL/GenBank/DDBJ databases">
        <authorList>
            <person name="Varghese N."/>
            <person name="Submissions S."/>
        </authorList>
    </citation>
    <scope>NUCLEOTIDE SEQUENCE [LARGE SCALE GENOMIC DNA]</scope>
    <source>
        <strain evidence="18">CGMCC 1.8995</strain>
    </source>
</reference>
<evidence type="ECO:0000256" key="6">
    <source>
        <dbReference type="ARBA" id="ARBA00007731"/>
    </source>
</evidence>
<comment type="catalytic activity">
    <reaction evidence="1 15">
        <text>1-(5-phospho-beta-D-ribosyl)-5'-AMP + H2O = 1-(5-phospho-beta-D-ribosyl)-5-[(5-phospho-beta-D-ribosylamino)methylideneamino]imidazole-4-carboxamide</text>
        <dbReference type="Rhea" id="RHEA:20049"/>
        <dbReference type="ChEBI" id="CHEBI:15377"/>
        <dbReference type="ChEBI" id="CHEBI:58435"/>
        <dbReference type="ChEBI" id="CHEBI:59457"/>
        <dbReference type="EC" id="3.5.4.19"/>
    </reaction>
</comment>
<keyword evidence="18" id="KW-1185">Reference proteome</keyword>
<evidence type="ECO:0000256" key="4">
    <source>
        <dbReference type="ARBA" id="ARBA00005169"/>
    </source>
</evidence>
<evidence type="ECO:0000256" key="3">
    <source>
        <dbReference type="ARBA" id="ARBA00004496"/>
    </source>
</evidence>
<evidence type="ECO:0000256" key="13">
    <source>
        <dbReference type="ARBA" id="ARBA00023102"/>
    </source>
</evidence>
<evidence type="ECO:0000313" key="17">
    <source>
        <dbReference type="EMBL" id="SHG50144.1"/>
    </source>
</evidence>
<dbReference type="EC" id="3.5.4.19" evidence="15"/>
<accession>A0A1M5KB54</accession>
<dbReference type="SUPFAM" id="SSF101386">
    <property type="entry name" value="all-alpha NTP pyrophosphatases"/>
    <property type="match status" value="1"/>
</dbReference>
<dbReference type="InterPro" id="IPR023019">
    <property type="entry name" value="His_synth_HisIE"/>
</dbReference>
<dbReference type="AlphaFoldDB" id="A0A1M5KB54"/>
<dbReference type="PANTHER" id="PTHR42945">
    <property type="entry name" value="HISTIDINE BIOSYNTHESIS BIFUNCTIONAL PROTEIN"/>
    <property type="match status" value="1"/>
</dbReference>
<dbReference type="PANTHER" id="PTHR42945:SF9">
    <property type="entry name" value="HISTIDINE BIOSYNTHESIS BIFUNCTIONAL PROTEIN HISIE"/>
    <property type="match status" value="1"/>
</dbReference>
<evidence type="ECO:0000256" key="10">
    <source>
        <dbReference type="ARBA" id="ARBA00022741"/>
    </source>
</evidence>
<dbReference type="InterPro" id="IPR002496">
    <property type="entry name" value="PRib_AMP_CycHydrolase_dom"/>
</dbReference>
<evidence type="ECO:0000256" key="2">
    <source>
        <dbReference type="ARBA" id="ARBA00001460"/>
    </source>
</evidence>
<evidence type="ECO:0000256" key="15">
    <source>
        <dbReference type="HAMAP-Rule" id="MF_01019"/>
    </source>
</evidence>
<evidence type="ECO:0000256" key="12">
    <source>
        <dbReference type="ARBA" id="ARBA00022840"/>
    </source>
</evidence>
<dbReference type="EMBL" id="FQWD01000003">
    <property type="protein sequence ID" value="SHG50144.1"/>
    <property type="molecule type" value="Genomic_DNA"/>
</dbReference>
<evidence type="ECO:0000259" key="16">
    <source>
        <dbReference type="Pfam" id="PF01502"/>
    </source>
</evidence>
<dbReference type="GO" id="GO:0005524">
    <property type="term" value="F:ATP binding"/>
    <property type="evidence" value="ECO:0007669"/>
    <property type="project" value="UniProtKB-KW"/>
</dbReference>
<dbReference type="HAMAP" id="MF_01019">
    <property type="entry name" value="HisIE"/>
    <property type="match status" value="1"/>
</dbReference>
<dbReference type="GO" id="GO:0004635">
    <property type="term" value="F:phosphoribosyl-AMP cyclohydrolase activity"/>
    <property type="evidence" value="ECO:0007669"/>
    <property type="project" value="UniProtKB-UniRule"/>
</dbReference>
<comment type="pathway">
    <text evidence="4 15">Amino-acid biosynthesis; L-histidine biosynthesis; L-histidine from 5-phospho-alpha-D-ribose 1-diphosphate: step 3/9.</text>
</comment>
<evidence type="ECO:0000256" key="9">
    <source>
        <dbReference type="ARBA" id="ARBA00022605"/>
    </source>
</evidence>